<keyword evidence="7" id="KW-0274">FAD</keyword>
<dbReference type="SUPFAM" id="SSF56425">
    <property type="entry name" value="Succinate dehydrogenase/fumarate reductase flavoprotein, catalytic domain"/>
    <property type="match status" value="1"/>
</dbReference>
<keyword evidence="6" id="KW-0662">Pyridine nucleotide biosynthesis</keyword>
<keyword evidence="5" id="KW-0285">Flavoprotein</keyword>
<dbReference type="FunFam" id="3.90.700.10:FF:000002">
    <property type="entry name" value="L-aspartate oxidase"/>
    <property type="match status" value="1"/>
</dbReference>
<comment type="pathway">
    <text evidence="2">Cofactor biosynthesis; NAD(+) biosynthesis; iminoaspartate from L-aspartate (oxidase route): step 1/1.</text>
</comment>
<evidence type="ECO:0000256" key="3">
    <source>
        <dbReference type="ARBA" id="ARBA00008562"/>
    </source>
</evidence>
<dbReference type="Pfam" id="PF00890">
    <property type="entry name" value="FAD_binding_2"/>
    <property type="match status" value="1"/>
</dbReference>
<dbReference type="EMBL" id="HBEU01000475">
    <property type="protein sequence ID" value="CAD8574179.1"/>
    <property type="molecule type" value="Transcribed_RNA"/>
</dbReference>
<dbReference type="PANTHER" id="PTHR42716">
    <property type="entry name" value="L-ASPARTATE OXIDASE"/>
    <property type="match status" value="1"/>
</dbReference>
<accession>A0A7S0KAW9</accession>
<evidence type="ECO:0000256" key="8">
    <source>
        <dbReference type="ARBA" id="ARBA00023002"/>
    </source>
</evidence>
<comment type="similarity">
    <text evidence="3">Belongs to the FAD-dependent oxidoreductase 2 family. NadB subfamily.</text>
</comment>
<comment type="catalytic activity">
    <reaction evidence="9">
        <text>L-aspartate + O2 = iminosuccinate + H2O2</text>
        <dbReference type="Rhea" id="RHEA:25876"/>
        <dbReference type="ChEBI" id="CHEBI:15379"/>
        <dbReference type="ChEBI" id="CHEBI:16240"/>
        <dbReference type="ChEBI" id="CHEBI:29991"/>
        <dbReference type="ChEBI" id="CHEBI:77875"/>
        <dbReference type="EC" id="1.4.3.16"/>
    </reaction>
</comment>
<dbReference type="InterPro" id="IPR003953">
    <property type="entry name" value="FAD-dep_OxRdtase_2_FAD-bd"/>
</dbReference>
<dbReference type="InterPro" id="IPR027477">
    <property type="entry name" value="Succ_DH/fumarate_Rdtase_cat_sf"/>
</dbReference>
<evidence type="ECO:0000313" key="11">
    <source>
        <dbReference type="EMBL" id="CAD8574179.1"/>
    </source>
</evidence>
<evidence type="ECO:0000256" key="2">
    <source>
        <dbReference type="ARBA" id="ARBA00004950"/>
    </source>
</evidence>
<dbReference type="Gene3D" id="3.50.50.60">
    <property type="entry name" value="FAD/NAD(P)-binding domain"/>
    <property type="match status" value="1"/>
</dbReference>
<dbReference type="SUPFAM" id="SSF46977">
    <property type="entry name" value="Succinate dehydrogenase/fumarate reductase flavoprotein C-terminal domain"/>
    <property type="match status" value="1"/>
</dbReference>
<keyword evidence="8" id="KW-0560">Oxidoreductase</keyword>
<protein>
    <recommendedName>
        <fullName evidence="4">L-aspartate oxidase</fullName>
        <ecNumber evidence="4">1.4.3.16</ecNumber>
    </recommendedName>
</protein>
<reference evidence="11" key="1">
    <citation type="submission" date="2021-01" db="EMBL/GenBank/DDBJ databases">
        <authorList>
            <person name="Corre E."/>
            <person name="Pelletier E."/>
            <person name="Niang G."/>
            <person name="Scheremetjew M."/>
            <person name="Finn R."/>
            <person name="Kale V."/>
            <person name="Holt S."/>
            <person name="Cochrane G."/>
            <person name="Meng A."/>
            <person name="Brown T."/>
            <person name="Cohen L."/>
        </authorList>
    </citation>
    <scope>NUCLEOTIDE SEQUENCE</scope>
    <source>
        <strain evidence="11">B651</strain>
    </source>
</reference>
<dbReference type="AlphaFoldDB" id="A0A7S0KAW9"/>
<dbReference type="InterPro" id="IPR037099">
    <property type="entry name" value="Fum_R/Succ_DH_flav-like_C_sf"/>
</dbReference>
<organism evidence="11">
    <name type="scientific">Leptocylindrus aporus</name>
    <dbReference type="NCBI Taxonomy" id="1398097"/>
    <lineage>
        <taxon>Eukaryota</taxon>
        <taxon>Sar</taxon>
        <taxon>Stramenopiles</taxon>
        <taxon>Ochrophyta</taxon>
        <taxon>Bacillariophyta</taxon>
        <taxon>Coscinodiscophyceae</taxon>
        <taxon>Chaetocerotophycidae</taxon>
        <taxon>Leptocylindrales</taxon>
        <taxon>Leptocylindraceae</taxon>
        <taxon>Leptocylindrus</taxon>
    </lineage>
</organism>
<evidence type="ECO:0000256" key="1">
    <source>
        <dbReference type="ARBA" id="ARBA00001974"/>
    </source>
</evidence>
<evidence type="ECO:0000259" key="10">
    <source>
        <dbReference type="Pfam" id="PF00890"/>
    </source>
</evidence>
<evidence type="ECO:0000256" key="6">
    <source>
        <dbReference type="ARBA" id="ARBA00022642"/>
    </source>
</evidence>
<feature type="domain" description="FAD-dependent oxidoreductase 2 FAD-binding" evidence="10">
    <location>
        <begin position="78"/>
        <end position="468"/>
    </location>
</feature>
<dbReference type="GO" id="GO:0009435">
    <property type="term" value="P:NAD+ biosynthetic process"/>
    <property type="evidence" value="ECO:0007669"/>
    <property type="project" value="UniProtKB-UniPathway"/>
</dbReference>
<dbReference type="PANTHER" id="PTHR42716:SF2">
    <property type="entry name" value="L-ASPARTATE OXIDASE, CHLOROPLASTIC"/>
    <property type="match status" value="1"/>
</dbReference>
<name>A0A7S0KAW9_9STRA</name>
<evidence type="ECO:0000256" key="9">
    <source>
        <dbReference type="ARBA" id="ARBA00050942"/>
    </source>
</evidence>
<evidence type="ECO:0000256" key="4">
    <source>
        <dbReference type="ARBA" id="ARBA00012173"/>
    </source>
</evidence>
<dbReference type="EC" id="1.4.3.16" evidence="4"/>
<dbReference type="SUPFAM" id="SSF51905">
    <property type="entry name" value="FAD/NAD(P)-binding domain"/>
    <property type="match status" value="1"/>
</dbReference>
<evidence type="ECO:0000256" key="5">
    <source>
        <dbReference type="ARBA" id="ARBA00022630"/>
    </source>
</evidence>
<dbReference type="InterPro" id="IPR036188">
    <property type="entry name" value="FAD/NAD-bd_sf"/>
</dbReference>
<evidence type="ECO:0000256" key="7">
    <source>
        <dbReference type="ARBA" id="ARBA00022827"/>
    </source>
</evidence>
<sequence length="617" mass="66148">MSPTYLFSASSRRTAGRYLTRSQSVGGGVVRHVSGGGFGYDDKHGGFQPSFPSSSSQLATRRKYTSDISSVRNASNSIVVVGSGVAGCATALLAANEYNINVDLVCAGSQMVDCNSYWAQGGIIYRNYNSEARDSAESLARDILKAGDGGDGMGLCDREAVLKVAKEGPSRVRQFLLDAQNENYANVPFNRDDEGKLSYCLEASHSAPRILYWADKTGKAISTHLAEAVLRNPRINVRNNRVVIDLVRDGDRVVGVRSLDTESCVQSNLYSELGVVLASGGLGGIYSHSTNPNGFNALGSSVALARRADAQLSDLEYIQFHPTALNLRGQKPFLLTEALRGCGAYLVDDDGKRFMFDFHEDAELAPRDVVARAVYSTAQAGSNVYLDISHKGSEFVQNRFPSIYEYLISNTGLDISSEQIPITPAAHYTCGGIKTDLNARTSVQGLFAAGESARSGLHGGNRLASTSLLEGLVFGASAAEYIGEKFDDSSMSSIPSSNEEKLEADDVGLSEAVVMHHGKKAQDIITQVRRTMWEEVGIVRTPEGLNSAQTNLRRLNDEAEMLFSEVKTSLAVIAARDASLAGLTVSESAAANNVSAGAHCIVDDEIDMVEGLERVAM</sequence>
<gene>
    <name evidence="11" type="ORF">LDAN0322_LOCUS323</name>
</gene>
<dbReference type="InterPro" id="IPR005288">
    <property type="entry name" value="NadB"/>
</dbReference>
<proteinExistence type="inferred from homology"/>
<dbReference type="GO" id="GO:0008734">
    <property type="term" value="F:L-aspartate oxidase activity"/>
    <property type="evidence" value="ECO:0007669"/>
    <property type="project" value="UniProtKB-EC"/>
</dbReference>
<dbReference type="PRINTS" id="PR00368">
    <property type="entry name" value="FADPNR"/>
</dbReference>
<dbReference type="Gene3D" id="3.90.700.10">
    <property type="entry name" value="Succinate dehydrogenase/fumarate reductase flavoprotein, catalytic domain"/>
    <property type="match status" value="1"/>
</dbReference>
<comment type="cofactor">
    <cofactor evidence="1">
        <name>FAD</name>
        <dbReference type="ChEBI" id="CHEBI:57692"/>
    </cofactor>
</comment>
<dbReference type="UniPathway" id="UPA00253">
    <property type="reaction ID" value="UER00326"/>
</dbReference>
<dbReference type="Gene3D" id="1.20.58.100">
    <property type="entry name" value="Fumarate reductase/succinate dehydrogenase flavoprotein-like, C-terminal domain"/>
    <property type="match status" value="1"/>
</dbReference>